<gene>
    <name evidence="1" type="ORF">PGLA2088_LOCUS10277</name>
</gene>
<dbReference type="EMBL" id="CAJNNW010011511">
    <property type="protein sequence ID" value="CAE8653262.1"/>
    <property type="molecule type" value="Genomic_DNA"/>
</dbReference>
<protein>
    <submittedName>
        <fullName evidence="1">Uncharacterized protein</fullName>
    </submittedName>
</protein>
<sequence length="220" mass="24255">MCYEALVFTDDSCQLLGADVLKGGEDMALWLDGVVIVSAGDLKTTFSKGPEHAVHTGIFAVDLRSAALRRVELQGFPASSRLVGHGLFLSNATQRLYVINHGDEASQVEIFEVRGSGFQDLLLKHVGRIQSDLFPNHCLNDVVEGRNPGEVFVSVWREAVGVEGYNNHQERNELLDTLKYRYVPGSKFGLGVIQCQLSQGTWACHRSRAWGIPSELSQLL</sequence>
<dbReference type="Gene3D" id="2.120.10.30">
    <property type="entry name" value="TolB, C-terminal domain"/>
    <property type="match status" value="1"/>
</dbReference>
<evidence type="ECO:0000313" key="2">
    <source>
        <dbReference type="Proteomes" id="UP000626109"/>
    </source>
</evidence>
<dbReference type="Proteomes" id="UP000626109">
    <property type="component" value="Unassembled WGS sequence"/>
</dbReference>
<accession>A0A813IP53</accession>
<proteinExistence type="predicted"/>
<comment type="caution">
    <text evidence="1">The sequence shown here is derived from an EMBL/GenBank/DDBJ whole genome shotgun (WGS) entry which is preliminary data.</text>
</comment>
<organism evidence="1 2">
    <name type="scientific">Polarella glacialis</name>
    <name type="common">Dinoflagellate</name>
    <dbReference type="NCBI Taxonomy" id="89957"/>
    <lineage>
        <taxon>Eukaryota</taxon>
        <taxon>Sar</taxon>
        <taxon>Alveolata</taxon>
        <taxon>Dinophyceae</taxon>
        <taxon>Suessiales</taxon>
        <taxon>Suessiaceae</taxon>
        <taxon>Polarella</taxon>
    </lineage>
</organism>
<evidence type="ECO:0000313" key="1">
    <source>
        <dbReference type="EMBL" id="CAE8653262.1"/>
    </source>
</evidence>
<reference evidence="1" key="1">
    <citation type="submission" date="2021-02" db="EMBL/GenBank/DDBJ databases">
        <authorList>
            <person name="Dougan E. K."/>
            <person name="Rhodes N."/>
            <person name="Thang M."/>
            <person name="Chan C."/>
        </authorList>
    </citation>
    <scope>NUCLEOTIDE SEQUENCE</scope>
</reference>
<dbReference type="SUPFAM" id="SSF63829">
    <property type="entry name" value="Calcium-dependent phosphotriesterase"/>
    <property type="match status" value="1"/>
</dbReference>
<name>A0A813IP53_POLGL</name>
<dbReference type="AlphaFoldDB" id="A0A813IP53"/>
<dbReference type="InterPro" id="IPR011042">
    <property type="entry name" value="6-blade_b-propeller_TolB-like"/>
</dbReference>